<keyword evidence="3 7" id="KW-0378">Hydrolase</keyword>
<protein>
    <submittedName>
        <fullName evidence="7">Alpha/beta fold hydrolase</fullName>
    </submittedName>
</protein>
<feature type="signal peptide" evidence="5">
    <location>
        <begin position="1"/>
        <end position="25"/>
    </location>
</feature>
<comment type="caution">
    <text evidence="7">The sequence shown here is derived from an EMBL/GenBank/DDBJ whole genome shotgun (WGS) entry which is preliminary data.</text>
</comment>
<feature type="chain" id="PRO_5037751683" evidence="5">
    <location>
        <begin position="26"/>
        <end position="789"/>
    </location>
</feature>
<keyword evidence="8" id="KW-1185">Reference proteome</keyword>
<keyword evidence="2 5" id="KW-0732">Signal</keyword>
<dbReference type="PANTHER" id="PTHR22946:SF9">
    <property type="entry name" value="POLYKETIDE TRANSFERASE AF380"/>
    <property type="match status" value="1"/>
</dbReference>
<dbReference type="InterPro" id="IPR050261">
    <property type="entry name" value="FrsA_esterase"/>
</dbReference>
<dbReference type="InterPro" id="IPR054579">
    <property type="entry name" value="GCE-like_dom"/>
</dbReference>
<dbReference type="EMBL" id="JAHVHU010000009">
    <property type="protein sequence ID" value="MBY5958685.1"/>
    <property type="molecule type" value="Genomic_DNA"/>
</dbReference>
<dbReference type="AlphaFoldDB" id="A0A953HUI1"/>
<feature type="domain" description="4-O-methyl-glucuronoyl methylesterase-like" evidence="6">
    <location>
        <begin position="580"/>
        <end position="754"/>
    </location>
</feature>
<evidence type="ECO:0000256" key="3">
    <source>
        <dbReference type="ARBA" id="ARBA00022801"/>
    </source>
</evidence>
<evidence type="ECO:0000256" key="4">
    <source>
        <dbReference type="SAM" id="MobiDB-lite"/>
    </source>
</evidence>
<evidence type="ECO:0000256" key="1">
    <source>
        <dbReference type="ARBA" id="ARBA00022487"/>
    </source>
</evidence>
<evidence type="ECO:0000313" key="7">
    <source>
        <dbReference type="EMBL" id="MBY5958685.1"/>
    </source>
</evidence>
<reference evidence="7" key="1">
    <citation type="submission" date="2021-06" db="EMBL/GenBank/DDBJ databases">
        <title>44 bacteria genomes isolated from Dapeng, Shenzhen.</title>
        <authorList>
            <person name="Zheng W."/>
            <person name="Yu S."/>
            <person name="Huang Y."/>
        </authorList>
    </citation>
    <scope>NUCLEOTIDE SEQUENCE</scope>
    <source>
        <strain evidence="7">DP5N28-2</strain>
    </source>
</reference>
<keyword evidence="1" id="KW-0719">Serine esterase</keyword>
<dbReference type="GO" id="GO:0052689">
    <property type="term" value="F:carboxylic ester hydrolase activity"/>
    <property type="evidence" value="ECO:0007669"/>
    <property type="project" value="UniProtKB-KW"/>
</dbReference>
<gene>
    <name evidence="7" type="ORF">KUV50_11105</name>
</gene>
<evidence type="ECO:0000256" key="2">
    <source>
        <dbReference type="ARBA" id="ARBA00022729"/>
    </source>
</evidence>
<feature type="domain" description="4-O-methyl-glucuronoyl methylesterase-like" evidence="6">
    <location>
        <begin position="162"/>
        <end position="375"/>
    </location>
</feature>
<evidence type="ECO:0000256" key="5">
    <source>
        <dbReference type="SAM" id="SignalP"/>
    </source>
</evidence>
<dbReference type="Proteomes" id="UP000753961">
    <property type="component" value="Unassembled WGS sequence"/>
</dbReference>
<proteinExistence type="predicted"/>
<dbReference type="PANTHER" id="PTHR22946">
    <property type="entry name" value="DIENELACTONE HYDROLASE DOMAIN-CONTAINING PROTEIN-RELATED"/>
    <property type="match status" value="1"/>
</dbReference>
<dbReference type="SUPFAM" id="SSF53474">
    <property type="entry name" value="alpha/beta-Hydrolases"/>
    <property type="match status" value="2"/>
</dbReference>
<dbReference type="InterPro" id="IPR029058">
    <property type="entry name" value="AB_hydrolase_fold"/>
</dbReference>
<evidence type="ECO:0000259" key="6">
    <source>
        <dbReference type="Pfam" id="PF22244"/>
    </source>
</evidence>
<dbReference type="Gene3D" id="3.40.50.1820">
    <property type="entry name" value="alpha/beta hydrolase"/>
    <property type="match status" value="2"/>
</dbReference>
<sequence>MKSLLQNHCWMITLVLMTAVSNLEAQSLDSLDPHQRRQFYLDQILEWLPTERPNYGRVSYLDSTFSEWLDRTGELPPDFSKLPDIYDLPDPLLMNEGQAEEPVRTMDQWTAKKAWMRDQLKHYITGDFPPAPENIMFSIVSERMDGPVKIQMVELRFGPDHEAKLTMELMIPPGEGPFPVFMTQWNHRGWAQIAVRRGYIGCVYAGADSKDDTEDYSRIWAGEYDFTRLMRRAWGSFRAIDYLYTLPNVDREKIALTGHSRNGKQALMAAAFDDRITAVVPSSGGTGAEVPWRYCAYKYDVEDIALLGPAQPSWLHPRLRFFVGREYKMPVDQNSFMALVAPRGLMLSTATEEVASNPWGIEKAFGSAKKVYEFLSAKDQIAIRYRSGTHGTTAEDIEAYIDFFDYSFGRSSREVKQKYTYVSSFEEWKKQSGEDVQVKDFPVHHSFTSPGSDEDQNISNDREWKAHKRQILEQVHWMLGEKPAGVTNPSPKQVGQRVRGEEKFGSVIRRPEPTETMGRQAISPYNGFGDYLFGYLYYPRAKLEKKENMPVVIYLHEYDYSKGFSSMGLNHNIDDYFESLVQQGYAVFAFDMIGFGTRQKEGLHFYDRYPRWSKMGKMVADVQGAVDALRTMDVIDPKQIFVAGYSLGGTVGLYATALDERIAGVASVSGFTPMRTGQKNKWHIQELCDEQMLVPRLGFFQDETTRIPYDYDDLLAAIAPRPVLVIAPEYDQDAEVEGVSECVRSSNELFQWLGAERHIDLYTPADYNRFSEKMREKVYEWLKGRKNRF</sequence>
<accession>A0A953HUI1</accession>
<organism evidence="7 8">
    <name type="scientific">Membranihabitans marinus</name>
    <dbReference type="NCBI Taxonomy" id="1227546"/>
    <lineage>
        <taxon>Bacteria</taxon>
        <taxon>Pseudomonadati</taxon>
        <taxon>Bacteroidota</taxon>
        <taxon>Saprospiria</taxon>
        <taxon>Saprospirales</taxon>
        <taxon>Saprospiraceae</taxon>
        <taxon>Membranihabitans</taxon>
    </lineage>
</organism>
<dbReference type="Pfam" id="PF22244">
    <property type="entry name" value="GCE_fung"/>
    <property type="match status" value="2"/>
</dbReference>
<feature type="region of interest" description="Disordered" evidence="4">
    <location>
        <begin position="482"/>
        <end position="502"/>
    </location>
</feature>
<name>A0A953HUI1_9BACT</name>
<dbReference type="RefSeq" id="WP_222580217.1">
    <property type="nucleotide sequence ID" value="NZ_JAHVHU010000009.1"/>
</dbReference>
<evidence type="ECO:0000313" key="8">
    <source>
        <dbReference type="Proteomes" id="UP000753961"/>
    </source>
</evidence>